<dbReference type="AlphaFoldDB" id="A0A3M8HC12"/>
<dbReference type="OrthoDB" id="9769481at2"/>
<organism evidence="1 2">
    <name type="scientific">Lysinibacillus halotolerans</name>
    <dbReference type="NCBI Taxonomy" id="1368476"/>
    <lineage>
        <taxon>Bacteria</taxon>
        <taxon>Bacillati</taxon>
        <taxon>Bacillota</taxon>
        <taxon>Bacilli</taxon>
        <taxon>Bacillales</taxon>
        <taxon>Bacillaceae</taxon>
        <taxon>Lysinibacillus</taxon>
    </lineage>
</organism>
<evidence type="ECO:0000313" key="2">
    <source>
        <dbReference type="Proteomes" id="UP000279909"/>
    </source>
</evidence>
<dbReference type="InterPro" id="IPR024499">
    <property type="entry name" value="Mbeg1-like"/>
</dbReference>
<dbReference type="InterPro" id="IPR029058">
    <property type="entry name" value="AB_hydrolase_fold"/>
</dbReference>
<sequence length="570" mass="65280">MTKLSYEQIAVLDNLIYWDFPKSGTGTWTMERILMDMERKLNLKNFESPNMMSRDDWIKIKNIIKNDKQLMNYTMVEYRDPSQKYPELENANTSLDFYPMRVATFVDNVENPEDVNVVFRGTSSSFEWKDNLQLLYLPETLVQEMSLYYVDNVLDERYGNSIHTSGHSKGGNNAFYTALFSNRVSTAFSLDGVGVSQEIIENNRERIDEIRPYLTLVSAEEDYVNPLLNNIAGKTIYIEIEEGRDFTQNHNPSLILNEDGKFNKEVEQGELGKFFDAISNQLYTIDSHNLQRIIEYGLLDIVQPILDGKIELNRDLLTGKLLDSVSELIADADLLTFSYKYFKEEKIYNVIEDKYGSFTASIFKFIIEINPINKAVNLGIDFAEENFKGVVLSILSVVDAVTWIIKAYETAKEITENYINILTKSAEVLKERITSTIQNFINTGKALKKATVNFLKQVINSVNLLISNTLKKIFTSFIGTNNEAKATPYINLNTNSLRNYADRLEKVKSRLAELDSDMTSLIFTESLPAVISAIRANNFPSQRKIQKCINYLDGTAEAFERAERNILNRV</sequence>
<name>A0A3M8HC12_9BACI</name>
<dbReference type="RefSeq" id="WP_122971535.1">
    <property type="nucleotide sequence ID" value="NZ_RHLQ01000012.1"/>
</dbReference>
<reference evidence="1 2" key="1">
    <citation type="journal article" date="2014" name="Int. J. Syst. Evol. Microbiol.">
        <title>Lysinibacillus halotolerans sp. nov., isolated from saline-alkaline soil.</title>
        <authorList>
            <person name="Kong D."/>
            <person name="Wang Y."/>
            <person name="Zhao B."/>
            <person name="Li Y."/>
            <person name="Song J."/>
            <person name="Zhai Y."/>
            <person name="Zhang C."/>
            <person name="Wang H."/>
            <person name="Chen X."/>
            <person name="Zhao B."/>
            <person name="Ruan Z."/>
        </authorList>
    </citation>
    <scope>NUCLEOTIDE SEQUENCE [LARGE SCALE GENOMIC DNA]</scope>
    <source>
        <strain evidence="1 2">MCCC 1A12703</strain>
    </source>
</reference>
<comment type="caution">
    <text evidence="1">The sequence shown here is derived from an EMBL/GenBank/DDBJ whole genome shotgun (WGS) entry which is preliminary data.</text>
</comment>
<dbReference type="Pfam" id="PF11187">
    <property type="entry name" value="Mbeg1-like"/>
    <property type="match status" value="1"/>
</dbReference>
<dbReference type="SUPFAM" id="SSF53474">
    <property type="entry name" value="alpha/beta-Hydrolases"/>
    <property type="match status" value="1"/>
</dbReference>
<dbReference type="Proteomes" id="UP000279909">
    <property type="component" value="Unassembled WGS sequence"/>
</dbReference>
<accession>A0A3M8HC12</accession>
<gene>
    <name evidence="1" type="ORF">EC501_06765</name>
</gene>
<protein>
    <submittedName>
        <fullName evidence="1">DUF2974 domain-containing protein</fullName>
    </submittedName>
</protein>
<proteinExistence type="predicted"/>
<dbReference type="EMBL" id="RHLQ01000012">
    <property type="protein sequence ID" value="RNC99804.1"/>
    <property type="molecule type" value="Genomic_DNA"/>
</dbReference>
<evidence type="ECO:0000313" key="1">
    <source>
        <dbReference type="EMBL" id="RNC99804.1"/>
    </source>
</evidence>
<keyword evidence="2" id="KW-1185">Reference proteome</keyword>